<evidence type="ECO:0000256" key="5">
    <source>
        <dbReference type="ARBA" id="ARBA00022989"/>
    </source>
</evidence>
<evidence type="ECO:0000256" key="6">
    <source>
        <dbReference type="ARBA" id="ARBA00023136"/>
    </source>
</evidence>
<feature type="transmembrane region" description="Helical" evidence="7">
    <location>
        <begin position="324"/>
        <end position="341"/>
    </location>
</feature>
<feature type="domain" description="Peptidase S54 rhomboid" evidence="8">
    <location>
        <begin position="197"/>
        <end position="341"/>
    </location>
</feature>
<reference evidence="10" key="1">
    <citation type="submission" date="2016-11" db="EMBL/GenBank/DDBJ databases">
        <title>Draft Genome Sequence of Marinobacter hydrocarbonoclasticus strain STW2, a polyaromatic aromatic hydrocarbon degrading and denitrifying bacterium from rhizosphere of Seagrass Enhalus acodoides.</title>
        <authorList>
            <person name="Ling J."/>
            <person name="Dong J."/>
        </authorList>
    </citation>
    <scope>NUCLEOTIDE SEQUENCE [LARGE SCALE GENOMIC DNA]</scope>
    <source>
        <strain evidence="10">STW2</strain>
    </source>
</reference>
<evidence type="ECO:0000256" key="2">
    <source>
        <dbReference type="ARBA" id="ARBA00009045"/>
    </source>
</evidence>
<evidence type="ECO:0000259" key="8">
    <source>
        <dbReference type="Pfam" id="PF01694"/>
    </source>
</evidence>
<feature type="domain" description="Transcription factor zinc-finger" evidence="9">
    <location>
        <begin position="71"/>
        <end position="112"/>
    </location>
</feature>
<evidence type="ECO:0000256" key="1">
    <source>
        <dbReference type="ARBA" id="ARBA00004141"/>
    </source>
</evidence>
<gene>
    <name evidence="10" type="ORF">BEE62_01780</name>
</gene>
<feature type="transmembrane region" description="Helical" evidence="7">
    <location>
        <begin position="193"/>
        <end position="214"/>
    </location>
</feature>
<dbReference type="Pfam" id="PF01694">
    <property type="entry name" value="Rhomboid"/>
    <property type="match status" value="1"/>
</dbReference>
<dbReference type="PANTHER" id="PTHR43731:SF14">
    <property type="entry name" value="PRESENILIN-ASSOCIATED RHOMBOID-LIKE PROTEIN, MITOCHONDRIAL"/>
    <property type="match status" value="1"/>
</dbReference>
<evidence type="ECO:0000259" key="9">
    <source>
        <dbReference type="Pfam" id="PF13453"/>
    </source>
</evidence>
<sequence length="364" mass="41174">MPRIRHQRCPACKTDSLAATSNPSILDCRQCHGLWFEDGALNHAIAHQHDCIDDYDHELHLGPALRPSDRQCRRCQVPMVHYQLLEHYTTEIDCCPECDGVWLDKHEIDQVMHSPKLKQALSDLNKKVTWKSWLFQFLTSMPVEYNVQPHRTPWVTRLLIALCSLIFVAGMFAPDTNEWIFVNLGLNSDTQSPAHFVLQLLTYQFVHGGLMHLVGNMYFLSIIGDNLEDALGHGAFLAIYLFAGVMAALAELMLFDTAQGPLLLVGASGSIAALFGLYLLWFRHASLTFMIIVYQKKLAPHWYFLIWSLINLFGMFTAQGGVAWAAHLGGFALGLLLGYLMKDYVLRKNPLIALLNQPEAVLRR</sequence>
<keyword evidence="5 7" id="KW-1133">Transmembrane helix</keyword>
<dbReference type="InterPro" id="IPR035952">
    <property type="entry name" value="Rhomboid-like_sf"/>
</dbReference>
<dbReference type="OrthoDB" id="9814037at2"/>
<name>A0A1M2UUE5_MARNT</name>
<evidence type="ECO:0000313" key="11">
    <source>
        <dbReference type="Proteomes" id="UP000183986"/>
    </source>
</evidence>
<feature type="transmembrane region" description="Helical" evidence="7">
    <location>
        <begin position="154"/>
        <end position="173"/>
    </location>
</feature>
<comment type="subcellular location">
    <subcellularLocation>
        <location evidence="1">Membrane</location>
        <topology evidence="1">Multi-pass membrane protein</topology>
    </subcellularLocation>
</comment>
<dbReference type="PANTHER" id="PTHR43731">
    <property type="entry name" value="RHOMBOID PROTEASE"/>
    <property type="match status" value="1"/>
</dbReference>
<feature type="transmembrane region" description="Helical" evidence="7">
    <location>
        <begin position="261"/>
        <end position="281"/>
    </location>
</feature>
<evidence type="ECO:0000313" key="10">
    <source>
        <dbReference type="EMBL" id="OJS98937.1"/>
    </source>
</evidence>
<accession>A0A1M2UUE5</accession>
<dbReference type="InterPro" id="IPR027392">
    <property type="entry name" value="TF_Znf"/>
</dbReference>
<keyword evidence="4" id="KW-0378">Hydrolase</keyword>
<dbReference type="InterPro" id="IPR022764">
    <property type="entry name" value="Peptidase_S54_rhomboid_dom"/>
</dbReference>
<dbReference type="GO" id="GO:0006508">
    <property type="term" value="P:proteolysis"/>
    <property type="evidence" value="ECO:0007669"/>
    <property type="project" value="UniProtKB-KW"/>
</dbReference>
<proteinExistence type="inferred from homology"/>
<organism evidence="10 11">
    <name type="scientific">Marinobacter nauticus</name>
    <name type="common">Marinobacter hydrocarbonoclasticus</name>
    <name type="synonym">Marinobacter aquaeolei</name>
    <dbReference type="NCBI Taxonomy" id="2743"/>
    <lineage>
        <taxon>Bacteria</taxon>
        <taxon>Pseudomonadati</taxon>
        <taxon>Pseudomonadota</taxon>
        <taxon>Gammaproteobacteria</taxon>
        <taxon>Pseudomonadales</taxon>
        <taxon>Marinobacteraceae</taxon>
        <taxon>Marinobacter</taxon>
    </lineage>
</organism>
<feature type="transmembrane region" description="Helical" evidence="7">
    <location>
        <begin position="235"/>
        <end position="255"/>
    </location>
</feature>
<evidence type="ECO:0000256" key="7">
    <source>
        <dbReference type="SAM" id="Phobius"/>
    </source>
</evidence>
<comment type="similarity">
    <text evidence="2">Belongs to the peptidase S54 family.</text>
</comment>
<dbReference type="AlphaFoldDB" id="A0A1M2UUE5"/>
<keyword evidence="6 7" id="KW-0472">Membrane</keyword>
<dbReference type="GO" id="GO:0016020">
    <property type="term" value="C:membrane"/>
    <property type="evidence" value="ECO:0007669"/>
    <property type="project" value="UniProtKB-SubCell"/>
</dbReference>
<dbReference type="GO" id="GO:0004252">
    <property type="term" value="F:serine-type endopeptidase activity"/>
    <property type="evidence" value="ECO:0007669"/>
    <property type="project" value="InterPro"/>
</dbReference>
<dbReference type="EMBL" id="MPKY01000001">
    <property type="protein sequence ID" value="OJS98937.1"/>
    <property type="molecule type" value="Genomic_DNA"/>
</dbReference>
<keyword evidence="3 7" id="KW-0812">Transmembrane</keyword>
<dbReference type="RefSeq" id="WP_072676038.1">
    <property type="nucleotide sequence ID" value="NZ_MPKY01000001.1"/>
</dbReference>
<feature type="transmembrane region" description="Helical" evidence="7">
    <location>
        <begin position="302"/>
        <end position="318"/>
    </location>
</feature>
<evidence type="ECO:0000256" key="4">
    <source>
        <dbReference type="ARBA" id="ARBA00022801"/>
    </source>
</evidence>
<comment type="caution">
    <text evidence="10">The sequence shown here is derived from an EMBL/GenBank/DDBJ whole genome shotgun (WGS) entry which is preliminary data.</text>
</comment>
<dbReference type="SUPFAM" id="SSF144091">
    <property type="entry name" value="Rhomboid-like"/>
    <property type="match status" value="1"/>
</dbReference>
<dbReference type="Gene3D" id="1.20.1540.10">
    <property type="entry name" value="Rhomboid-like"/>
    <property type="match status" value="1"/>
</dbReference>
<keyword evidence="10" id="KW-0645">Protease</keyword>
<protein>
    <submittedName>
        <fullName evidence="10">Rhomboid family intramembrane serine protease</fullName>
    </submittedName>
</protein>
<dbReference type="InterPro" id="IPR050925">
    <property type="entry name" value="Rhomboid_protease_S54"/>
</dbReference>
<dbReference type="Pfam" id="PF13453">
    <property type="entry name" value="Zn_ribbon_TFIIB"/>
    <property type="match status" value="1"/>
</dbReference>
<dbReference type="Proteomes" id="UP000183986">
    <property type="component" value="Unassembled WGS sequence"/>
</dbReference>
<evidence type="ECO:0000256" key="3">
    <source>
        <dbReference type="ARBA" id="ARBA00022692"/>
    </source>
</evidence>
<keyword evidence="11" id="KW-1185">Reference proteome</keyword>